<keyword evidence="3" id="KW-0804">Transcription</keyword>
<dbReference type="Pfam" id="PF13305">
    <property type="entry name" value="TetR_C_33"/>
    <property type="match status" value="1"/>
</dbReference>
<dbReference type="InterPro" id="IPR009057">
    <property type="entry name" value="Homeodomain-like_sf"/>
</dbReference>
<protein>
    <recommendedName>
        <fullName evidence="5">HTH tetR-type domain-containing protein</fullName>
    </recommendedName>
</protein>
<organism evidence="6">
    <name type="scientific">uncultured Blastococcus sp</name>
    <dbReference type="NCBI Taxonomy" id="217144"/>
    <lineage>
        <taxon>Bacteria</taxon>
        <taxon>Bacillati</taxon>
        <taxon>Actinomycetota</taxon>
        <taxon>Actinomycetes</taxon>
        <taxon>Geodermatophilales</taxon>
        <taxon>Geodermatophilaceae</taxon>
        <taxon>Blastococcus</taxon>
        <taxon>environmental samples</taxon>
    </lineage>
</organism>
<evidence type="ECO:0000259" key="5">
    <source>
        <dbReference type="PROSITE" id="PS50977"/>
    </source>
</evidence>
<gene>
    <name evidence="6" type="ORF">AVDCRST_MAG57-1000</name>
</gene>
<name>A0A6J4HQQ9_9ACTN</name>
<dbReference type="InterPro" id="IPR036271">
    <property type="entry name" value="Tet_transcr_reg_TetR-rel_C_sf"/>
</dbReference>
<dbReference type="InterPro" id="IPR001647">
    <property type="entry name" value="HTH_TetR"/>
</dbReference>
<dbReference type="PANTHER" id="PTHR30055:SF239">
    <property type="entry name" value="TRANSCRIPTIONAL REGULATORY PROTEIN"/>
    <property type="match status" value="1"/>
</dbReference>
<keyword evidence="1" id="KW-0805">Transcription regulation</keyword>
<feature type="DNA-binding region" description="H-T-H motif" evidence="4">
    <location>
        <begin position="33"/>
        <end position="52"/>
    </location>
</feature>
<dbReference type="Pfam" id="PF00440">
    <property type="entry name" value="TetR_N"/>
    <property type="match status" value="1"/>
</dbReference>
<reference evidence="6" key="1">
    <citation type="submission" date="2020-02" db="EMBL/GenBank/DDBJ databases">
        <authorList>
            <person name="Meier V. D."/>
        </authorList>
    </citation>
    <scope>NUCLEOTIDE SEQUENCE</scope>
    <source>
        <strain evidence="6">AVDCRST_MAG57</strain>
    </source>
</reference>
<sequence>MTPDAAAPPADRRAQLVAAARQLLEAQGPDAITIRRLGAAVGIRGPSVYKHVPDKAAIEDALTLVGLAEQAEALQGVPTTFAALARAYRAWALSHPHMHRLLNDRPLDRSKLPPGLEDKAAAPLIAACGGDLALARAAWATIKGLVDLELAGRFPPDTDVDAVYSAAARAYGAAGNAP</sequence>
<evidence type="ECO:0000256" key="2">
    <source>
        <dbReference type="ARBA" id="ARBA00023125"/>
    </source>
</evidence>
<dbReference type="SUPFAM" id="SSF48498">
    <property type="entry name" value="Tetracyclin repressor-like, C-terminal domain"/>
    <property type="match status" value="1"/>
</dbReference>
<dbReference type="GO" id="GO:0000976">
    <property type="term" value="F:transcription cis-regulatory region binding"/>
    <property type="evidence" value="ECO:0007669"/>
    <property type="project" value="TreeGrafter"/>
</dbReference>
<dbReference type="InterPro" id="IPR050109">
    <property type="entry name" value="HTH-type_TetR-like_transc_reg"/>
</dbReference>
<dbReference type="Gene3D" id="1.10.10.60">
    <property type="entry name" value="Homeodomain-like"/>
    <property type="match status" value="1"/>
</dbReference>
<dbReference type="PROSITE" id="PS50977">
    <property type="entry name" value="HTH_TETR_2"/>
    <property type="match status" value="1"/>
</dbReference>
<dbReference type="SUPFAM" id="SSF46689">
    <property type="entry name" value="Homeodomain-like"/>
    <property type="match status" value="1"/>
</dbReference>
<evidence type="ECO:0000256" key="4">
    <source>
        <dbReference type="PROSITE-ProRule" id="PRU00335"/>
    </source>
</evidence>
<feature type="domain" description="HTH tetR-type" evidence="5">
    <location>
        <begin position="10"/>
        <end position="70"/>
    </location>
</feature>
<accession>A0A6J4HQQ9</accession>
<dbReference type="PANTHER" id="PTHR30055">
    <property type="entry name" value="HTH-TYPE TRANSCRIPTIONAL REGULATOR RUTR"/>
    <property type="match status" value="1"/>
</dbReference>
<dbReference type="GO" id="GO:0003700">
    <property type="term" value="F:DNA-binding transcription factor activity"/>
    <property type="evidence" value="ECO:0007669"/>
    <property type="project" value="TreeGrafter"/>
</dbReference>
<dbReference type="Gene3D" id="1.10.357.10">
    <property type="entry name" value="Tetracycline Repressor, domain 2"/>
    <property type="match status" value="1"/>
</dbReference>
<dbReference type="InterPro" id="IPR025996">
    <property type="entry name" value="MT1864/Rv1816-like_C"/>
</dbReference>
<keyword evidence="2 4" id="KW-0238">DNA-binding</keyword>
<proteinExistence type="predicted"/>
<evidence type="ECO:0000313" key="6">
    <source>
        <dbReference type="EMBL" id="CAA9230207.1"/>
    </source>
</evidence>
<dbReference type="EMBL" id="CADCTI010000093">
    <property type="protein sequence ID" value="CAA9230207.1"/>
    <property type="molecule type" value="Genomic_DNA"/>
</dbReference>
<evidence type="ECO:0000256" key="3">
    <source>
        <dbReference type="ARBA" id="ARBA00023163"/>
    </source>
</evidence>
<dbReference type="AlphaFoldDB" id="A0A6J4HQQ9"/>
<evidence type="ECO:0000256" key="1">
    <source>
        <dbReference type="ARBA" id="ARBA00023015"/>
    </source>
</evidence>